<protein>
    <submittedName>
        <fullName evidence="1">Uncharacterized protein</fullName>
    </submittedName>
</protein>
<dbReference type="EMBL" id="GBXM01001168">
    <property type="protein sequence ID" value="JAI07410.1"/>
    <property type="molecule type" value="Transcribed_RNA"/>
</dbReference>
<organism evidence="1">
    <name type="scientific">Anguilla anguilla</name>
    <name type="common">European freshwater eel</name>
    <name type="synonym">Muraena anguilla</name>
    <dbReference type="NCBI Taxonomy" id="7936"/>
    <lineage>
        <taxon>Eukaryota</taxon>
        <taxon>Metazoa</taxon>
        <taxon>Chordata</taxon>
        <taxon>Craniata</taxon>
        <taxon>Vertebrata</taxon>
        <taxon>Euteleostomi</taxon>
        <taxon>Actinopterygii</taxon>
        <taxon>Neopterygii</taxon>
        <taxon>Teleostei</taxon>
        <taxon>Anguilliformes</taxon>
        <taxon>Anguillidae</taxon>
        <taxon>Anguilla</taxon>
    </lineage>
</organism>
<sequence>MEKITALAIVCLEAKYLQNVGCQLEVLSLAGYCE</sequence>
<reference evidence="1" key="2">
    <citation type="journal article" date="2015" name="Fish Shellfish Immunol.">
        <title>Early steps in the European eel (Anguilla anguilla)-Vibrio vulnificus interaction in the gills: Role of the RtxA13 toxin.</title>
        <authorList>
            <person name="Callol A."/>
            <person name="Pajuelo D."/>
            <person name="Ebbesson L."/>
            <person name="Teles M."/>
            <person name="MacKenzie S."/>
            <person name="Amaro C."/>
        </authorList>
    </citation>
    <scope>NUCLEOTIDE SEQUENCE</scope>
</reference>
<proteinExistence type="predicted"/>
<name>A0A0E9XXN7_ANGAN</name>
<accession>A0A0E9XXN7</accession>
<dbReference type="AlphaFoldDB" id="A0A0E9XXN7"/>
<evidence type="ECO:0000313" key="1">
    <source>
        <dbReference type="EMBL" id="JAI07410.1"/>
    </source>
</evidence>
<reference evidence="1" key="1">
    <citation type="submission" date="2014-11" db="EMBL/GenBank/DDBJ databases">
        <authorList>
            <person name="Amaro Gonzalez C."/>
        </authorList>
    </citation>
    <scope>NUCLEOTIDE SEQUENCE</scope>
</reference>